<dbReference type="STRING" id="1287681.M7SS46"/>
<dbReference type="Gene3D" id="3.40.50.150">
    <property type="entry name" value="Vaccinia Virus protein VP39"/>
    <property type="match status" value="1"/>
</dbReference>
<dbReference type="InterPro" id="IPR014043">
    <property type="entry name" value="Acyl_transferase_dom"/>
</dbReference>
<evidence type="ECO:0000256" key="3">
    <source>
        <dbReference type="ARBA" id="ARBA00022679"/>
    </source>
</evidence>
<dbReference type="InterPro" id="IPR013968">
    <property type="entry name" value="PKS_KR"/>
</dbReference>
<evidence type="ECO:0000256" key="4">
    <source>
        <dbReference type="ARBA" id="ARBA00023002"/>
    </source>
</evidence>
<dbReference type="Pfam" id="PF16197">
    <property type="entry name" value="KAsynt_C_assoc"/>
    <property type="match status" value="1"/>
</dbReference>
<dbReference type="eggNOG" id="KOG1202">
    <property type="taxonomic scope" value="Eukaryota"/>
</dbReference>
<gene>
    <name evidence="12" type="ORF">UCREL1_5953</name>
</gene>
<dbReference type="InterPro" id="IPR020841">
    <property type="entry name" value="PKS_Beta-ketoAc_synthase_dom"/>
</dbReference>
<dbReference type="InterPro" id="IPR032821">
    <property type="entry name" value="PKS_assoc"/>
</dbReference>
<dbReference type="Proteomes" id="UP000012174">
    <property type="component" value="Unassembled WGS sequence"/>
</dbReference>
<dbReference type="Pfam" id="PF08659">
    <property type="entry name" value="KR"/>
    <property type="match status" value="1"/>
</dbReference>
<dbReference type="InterPro" id="IPR016039">
    <property type="entry name" value="Thiolase-like"/>
</dbReference>
<dbReference type="InterPro" id="IPR029063">
    <property type="entry name" value="SAM-dependent_MTases_sf"/>
</dbReference>
<dbReference type="InterPro" id="IPR049900">
    <property type="entry name" value="PKS_mFAS_DH"/>
</dbReference>
<dbReference type="CDD" id="cd05195">
    <property type="entry name" value="enoyl_red"/>
    <property type="match status" value="1"/>
</dbReference>
<name>M7SS46_EUTLA</name>
<dbReference type="SMART" id="SM00822">
    <property type="entry name" value="PKS_KR"/>
    <property type="match status" value="1"/>
</dbReference>
<dbReference type="SMART" id="SM00823">
    <property type="entry name" value="PKS_PP"/>
    <property type="match status" value="1"/>
</dbReference>
<dbReference type="InterPro" id="IPR016036">
    <property type="entry name" value="Malonyl_transacylase_ACP-bd"/>
</dbReference>
<dbReference type="Pfam" id="PF21089">
    <property type="entry name" value="PKS_DH_N"/>
    <property type="match status" value="1"/>
</dbReference>
<sequence length="2256" mass="247928">MPIAIVGLSGRFPGDATTPDRLWEMVSQGRSALSEVPKDRYNIDAFYHPSGEHQGTTTARGGHFIRSDLAAFDAPFFKITAQEAHAMDPQQRLALELSYEALENAGLKLEDISACQSIRSGETSTALVGATNLILMPQTSNHLSTLQFLSPDSKSMAFDHKANGYSRGEGVSVVVLKSLADALRDGDAIRAVVRGTAVTQDGRTPGINLPSSEGQKQLIEAAYANAGLGTDATGYFEAHGPGTPAGDPLEASAISAVFRKGRKHEKPLYIGSVKTNIGHLEATAGLAGVVKAVYALERGQIPPTVWFEKPNPNIDLHRLGLAVPTELLPWPTKGLRRASVNSFGYGGTNAHCVLDDAYHFLRDQGLSGRHNTLPPSLPLRLRRQKSDTLSAISSEGPPTPSDKSVFSAEESDNDKLSVTEAAKELSTPSKPMRPAQNLTMMFVFTGQGAQWFAMGRELLAYPTYKRGLIQAASHLKSLGCDWDLLEELHKSQQDSRVNEPQISQPACTALQVAAIDLLSEWGVFPSTTLGHSSGEIAAAYAKGAITRESAWSISYHRGRLSATLSKTGAMLAVALGEEQVKTYIDRITADPKPVIACINSPESVTLSGSEEAISEVLSLIGDQAWARKLLVKTPYHSPYMQEIAPEYLKSLEGIRRSVPSTAKSTEMYSSVTGEWIENDALRSPQYWVDNMVCSVKFKHALEAALKSTPTNSDGTVILEIGPHGALQGPIKQTLKAQEKQNQNIECISLLMRKEDAIRTTLKAAGALYQRGCHVNIHKANTPDATEEPPVQLVDLPPFPWNHNSRYWSETAKSVAYRHRKGPKHDLLGNRDEFSNESEPAWRNYLRLSEIPWLKHFEINGQAVLSCGTMLAMVVEAIREVADPSKIVEAIEFRDVFPGAGMILNDSEEGAVETKLQLRPWRSGSRSLTTYWKEFALSSRDRRGTWTQHSTGLVSLKYASNHDAAFTDEQVAIAEKYRQEYSRIAGAQLVAQDSVAFYEKFSNMGMHWGPSYQPLVEPRAGDGISCCSLQIQDTKSYMPANFESSNLIHPTALDGVFQMLMSCDGVTKPTIPKYIERIYISNKLHAEPGSRLSGFAKIQERWADGTNGTAVLSDAKWEEPLVIFEGLKATDLQSQVTSGDGSEDQAKALWKLGAYSQWHVDVENSPGKTSELLKMAYMNAPQTEYDVICDLEWAAYIVCKRTIQQFGPDESQHLAPHHQLFHRYMTRQLELGQAGKLPCQSPDWLLADRHVESEVLTRVAAASPEGKMMKHISDNISSIFLGEVEPSALISYENMLDDERTLAVQCEYISRLSGKRPLRILEVGAGNGRATRQILANLSSNAGGRLVKYTYTNTDDSSFEKAAEKFKEWSTMMEFKVFDIEKEPSQQGLEEGSYDVIVASQVLHPTSLISTALGNCRKLLKQGGHIVVTELTNKMARRTVMFGVFSDWWMGENDERIWGPELSEDQWDRRLRSEGFSGVDWSFRDRDDAGWSSSIMVSQVPHESNRVTRSNVLVVTSSQPSNRTMSVIEELSTRLAVEGVSVEQRPLVDINNMDSTKTRCLAVMELDSPLISNLSAKEFEALKRMFLYSAGTLWLTRGGASIDCRNPELNMIAGLTRTIRGEAPEARVMTLDLDPDQGPEEPEAIETVMKVFHLQEAPHNSDFEFAQRDGALHVLRVCPDETLSGLLKLEQSVKDLLTPQPIKQLGRPLKLELKSTGELDSFYFDDDVEHHSTPLDDLDVEIEVKAVGLNLQDMTIAVGQTWDVNLGIECSGVVTRTEETILIHSASDPLGQAAIQISQHIGAEVFATVSSASEKLFLAQHFGIPEDHIFSNRDVQFAQGIKRITNGKGVHVVLNSLTGEMLRQTWHCIAPFGRFIELGLKDIKSNTGLDMALFANNVMFAGVNLFSIHRMNPQLFSKIMADTMRLYTEGVISTVVPQHVMKFSEISSAFRLLQTQKHGGKVVLEVSDDDLVPDSMFERMRYEGWCAAINPKLKVTSNLHNMLPRDLDFFLCISSSSGQIGAIAQGNYNAGNTFQDAVAHHRRSLGLKGTSIDLGWMGDIGFISEQGKVPEIVRAGAPELSSSHFFAVMEAALADQVGTQPVLGLASGGLVKANGFDDPYWFSDARFGPLRAYDVQKLDISQDRATAVGAIDLATVLGSSQDMQDAKAAVCTALLAKLAKSLMMELEDLDSGRPINTYGVDSLVAVDIRAWALKEAQSVILVSDILKSVPILELAGIVAKKSNFLSAAVREEIGSSS</sequence>
<evidence type="ECO:0000256" key="7">
    <source>
        <dbReference type="PROSITE-ProRule" id="PRU01363"/>
    </source>
</evidence>
<feature type="compositionally biased region" description="Basic and acidic residues" evidence="8">
    <location>
        <begin position="413"/>
        <end position="423"/>
    </location>
</feature>
<dbReference type="InterPro" id="IPR014031">
    <property type="entry name" value="Ketoacyl_synth_C"/>
</dbReference>
<feature type="region of interest" description="Disordered" evidence="8">
    <location>
        <begin position="387"/>
        <end position="432"/>
    </location>
</feature>
<keyword evidence="4" id="KW-0560">Oxidoreductase</keyword>
<dbReference type="CDD" id="cd00833">
    <property type="entry name" value="PKS"/>
    <property type="match status" value="1"/>
</dbReference>
<dbReference type="InterPro" id="IPR020806">
    <property type="entry name" value="PKS_PP-bd"/>
</dbReference>
<dbReference type="CDD" id="cd02440">
    <property type="entry name" value="AdoMet_MTases"/>
    <property type="match status" value="1"/>
</dbReference>
<dbReference type="SUPFAM" id="SSF55048">
    <property type="entry name" value="Probable ACP-binding domain of malonyl-CoA ACP transacylase"/>
    <property type="match status" value="1"/>
</dbReference>
<evidence type="ECO:0000313" key="12">
    <source>
        <dbReference type="EMBL" id="EMR67052.1"/>
    </source>
</evidence>
<keyword evidence="6" id="KW-0012">Acyltransferase</keyword>
<dbReference type="Pfam" id="PF02801">
    <property type="entry name" value="Ketoacyl-synt_C"/>
    <property type="match status" value="1"/>
</dbReference>
<dbReference type="PROSITE" id="PS52019">
    <property type="entry name" value="PKS_MFAS_DH"/>
    <property type="match status" value="1"/>
</dbReference>
<evidence type="ECO:0000256" key="5">
    <source>
        <dbReference type="ARBA" id="ARBA00023268"/>
    </source>
</evidence>
<dbReference type="Gene3D" id="3.40.50.720">
    <property type="entry name" value="NAD(P)-binding Rossmann-like Domain"/>
    <property type="match status" value="2"/>
</dbReference>
<dbReference type="InterPro" id="IPR049552">
    <property type="entry name" value="PKS_DH_N"/>
</dbReference>
<dbReference type="PANTHER" id="PTHR43775">
    <property type="entry name" value="FATTY ACID SYNTHASE"/>
    <property type="match status" value="1"/>
</dbReference>
<protein>
    <submittedName>
        <fullName evidence="12">Putative polyketide synthase protein</fullName>
    </submittedName>
</protein>
<dbReference type="PROSITE" id="PS50075">
    <property type="entry name" value="CARRIER"/>
    <property type="match status" value="1"/>
</dbReference>
<evidence type="ECO:0000259" key="11">
    <source>
        <dbReference type="PROSITE" id="PS52019"/>
    </source>
</evidence>
<dbReference type="SUPFAM" id="SSF51735">
    <property type="entry name" value="NAD(P)-binding Rossmann-fold domains"/>
    <property type="match status" value="2"/>
</dbReference>
<dbReference type="SUPFAM" id="SSF53901">
    <property type="entry name" value="Thiolase-like"/>
    <property type="match status" value="1"/>
</dbReference>
<dbReference type="Pfam" id="PF23114">
    <property type="entry name" value="NAD-bd_HRPKS_sdrA"/>
    <property type="match status" value="1"/>
</dbReference>
<feature type="domain" description="Ketosynthase family 3 (KS3)" evidence="10">
    <location>
        <begin position="1"/>
        <end position="356"/>
    </location>
</feature>
<dbReference type="GO" id="GO:0031177">
    <property type="term" value="F:phosphopantetheine binding"/>
    <property type="evidence" value="ECO:0007669"/>
    <property type="project" value="InterPro"/>
</dbReference>
<dbReference type="GO" id="GO:0004312">
    <property type="term" value="F:fatty acid synthase activity"/>
    <property type="evidence" value="ECO:0007669"/>
    <property type="project" value="TreeGrafter"/>
</dbReference>
<dbReference type="InterPro" id="IPR036736">
    <property type="entry name" value="ACP-like_sf"/>
</dbReference>
<keyword evidence="1" id="KW-0596">Phosphopantetheine</keyword>
<dbReference type="Pfam" id="PF00109">
    <property type="entry name" value="ketoacyl-synt"/>
    <property type="match status" value="2"/>
</dbReference>
<dbReference type="InterPro" id="IPR049551">
    <property type="entry name" value="PKS_DH_C"/>
</dbReference>
<evidence type="ECO:0000256" key="8">
    <source>
        <dbReference type="SAM" id="MobiDB-lite"/>
    </source>
</evidence>
<dbReference type="Pfam" id="PF08242">
    <property type="entry name" value="Methyltransf_12"/>
    <property type="match status" value="1"/>
</dbReference>
<dbReference type="InterPro" id="IPR016035">
    <property type="entry name" value="Acyl_Trfase/lysoPLipase"/>
</dbReference>
<dbReference type="InterPro" id="IPR001227">
    <property type="entry name" value="Ac_transferase_dom_sf"/>
</dbReference>
<organism evidence="12 13">
    <name type="scientific">Eutypa lata (strain UCR-EL1)</name>
    <name type="common">Grapevine dieback disease fungus</name>
    <name type="synonym">Eutypa armeniacae</name>
    <dbReference type="NCBI Taxonomy" id="1287681"/>
    <lineage>
        <taxon>Eukaryota</taxon>
        <taxon>Fungi</taxon>
        <taxon>Dikarya</taxon>
        <taxon>Ascomycota</taxon>
        <taxon>Pezizomycotina</taxon>
        <taxon>Sordariomycetes</taxon>
        <taxon>Xylariomycetidae</taxon>
        <taxon>Xylariales</taxon>
        <taxon>Diatrypaceae</taxon>
        <taxon>Eutypa</taxon>
    </lineage>
</organism>
<dbReference type="InterPro" id="IPR020807">
    <property type="entry name" value="PKS_DH"/>
</dbReference>
<feature type="region of interest" description="C-terminal hotdog fold" evidence="7">
    <location>
        <begin position="988"/>
        <end position="1137"/>
    </location>
</feature>
<dbReference type="InterPro" id="IPR057326">
    <property type="entry name" value="KR_dom"/>
</dbReference>
<dbReference type="Gene3D" id="3.40.47.10">
    <property type="match status" value="2"/>
</dbReference>
<dbReference type="PROSITE" id="PS00012">
    <property type="entry name" value="PHOSPHOPANTETHEINE"/>
    <property type="match status" value="1"/>
</dbReference>
<proteinExistence type="predicted"/>
<feature type="domain" description="Carrier" evidence="9">
    <location>
        <begin position="2164"/>
        <end position="2241"/>
    </location>
</feature>
<dbReference type="SMART" id="SM00826">
    <property type="entry name" value="PKS_DH"/>
    <property type="match status" value="1"/>
</dbReference>
<dbReference type="InterPro" id="IPR013217">
    <property type="entry name" value="Methyltransf_12"/>
</dbReference>
<dbReference type="Pfam" id="PF23297">
    <property type="entry name" value="ACP_SdgA_C"/>
    <property type="match status" value="1"/>
</dbReference>
<keyword evidence="5" id="KW-0511">Multifunctional enzyme</keyword>
<dbReference type="OrthoDB" id="329835at2759"/>
<dbReference type="SMART" id="SM00827">
    <property type="entry name" value="PKS_AT"/>
    <property type="match status" value="1"/>
</dbReference>
<evidence type="ECO:0000259" key="9">
    <source>
        <dbReference type="PROSITE" id="PS50075"/>
    </source>
</evidence>
<dbReference type="SMART" id="SM00829">
    <property type="entry name" value="PKS_ER"/>
    <property type="match status" value="1"/>
</dbReference>
<evidence type="ECO:0000256" key="2">
    <source>
        <dbReference type="ARBA" id="ARBA00022553"/>
    </source>
</evidence>
<dbReference type="InterPro" id="IPR042104">
    <property type="entry name" value="PKS_dehydratase_sf"/>
</dbReference>
<dbReference type="Gene3D" id="3.40.366.10">
    <property type="entry name" value="Malonyl-Coenzyme A Acyl Carrier Protein, domain 2"/>
    <property type="match status" value="1"/>
</dbReference>
<evidence type="ECO:0000256" key="6">
    <source>
        <dbReference type="ARBA" id="ARBA00023315"/>
    </source>
</evidence>
<dbReference type="Pfam" id="PF13602">
    <property type="entry name" value="ADH_zinc_N_2"/>
    <property type="match status" value="1"/>
</dbReference>
<evidence type="ECO:0000256" key="1">
    <source>
        <dbReference type="ARBA" id="ARBA00022450"/>
    </source>
</evidence>
<dbReference type="OMA" id="PDIMSAM"/>
<dbReference type="InterPro" id="IPR036291">
    <property type="entry name" value="NAD(P)-bd_dom_sf"/>
</dbReference>
<dbReference type="GO" id="GO:0016491">
    <property type="term" value="F:oxidoreductase activity"/>
    <property type="evidence" value="ECO:0007669"/>
    <property type="project" value="UniProtKB-KW"/>
</dbReference>
<keyword evidence="2" id="KW-0597">Phosphoprotein</keyword>
<dbReference type="Gene3D" id="3.30.70.3290">
    <property type="match status" value="1"/>
</dbReference>
<dbReference type="KEGG" id="ela:UCREL1_5953"/>
<dbReference type="PROSITE" id="PS52004">
    <property type="entry name" value="KS3_2"/>
    <property type="match status" value="1"/>
</dbReference>
<evidence type="ECO:0000259" key="10">
    <source>
        <dbReference type="PROSITE" id="PS52004"/>
    </source>
</evidence>
<dbReference type="SUPFAM" id="SSF47336">
    <property type="entry name" value="ACP-like"/>
    <property type="match status" value="1"/>
</dbReference>
<dbReference type="GO" id="GO:0006633">
    <property type="term" value="P:fatty acid biosynthetic process"/>
    <property type="evidence" value="ECO:0007669"/>
    <property type="project" value="TreeGrafter"/>
</dbReference>
<keyword evidence="3" id="KW-0808">Transferase</keyword>
<dbReference type="InterPro" id="IPR056501">
    <property type="entry name" value="NAD-bd_HRPKS_sdrA"/>
</dbReference>
<accession>M7SS46</accession>
<dbReference type="Pfam" id="PF14765">
    <property type="entry name" value="PS-DH"/>
    <property type="match status" value="1"/>
</dbReference>
<dbReference type="InterPro" id="IPR006162">
    <property type="entry name" value="Ppantetheine_attach_site"/>
</dbReference>
<dbReference type="SMART" id="SM00825">
    <property type="entry name" value="PKS_KS"/>
    <property type="match status" value="1"/>
</dbReference>
<dbReference type="Pfam" id="PF00698">
    <property type="entry name" value="Acyl_transf_1"/>
    <property type="match status" value="1"/>
</dbReference>
<dbReference type="InterPro" id="IPR009081">
    <property type="entry name" value="PP-bd_ACP"/>
</dbReference>
<dbReference type="Gene3D" id="3.10.129.110">
    <property type="entry name" value="Polyketide synthase dehydratase"/>
    <property type="match status" value="1"/>
</dbReference>
<dbReference type="SUPFAM" id="SSF52151">
    <property type="entry name" value="FabD/lysophospholipase-like"/>
    <property type="match status" value="1"/>
</dbReference>
<dbReference type="Gene3D" id="3.90.180.10">
    <property type="entry name" value="Medium-chain alcohol dehydrogenases, catalytic domain"/>
    <property type="match status" value="2"/>
</dbReference>
<feature type="domain" description="PKS/mFAS DH" evidence="11">
    <location>
        <begin position="824"/>
        <end position="1137"/>
    </location>
</feature>
<dbReference type="EMBL" id="KB706538">
    <property type="protein sequence ID" value="EMR67052.1"/>
    <property type="molecule type" value="Genomic_DNA"/>
</dbReference>
<dbReference type="InterPro" id="IPR050091">
    <property type="entry name" value="PKS_NRPS_Biosynth_Enz"/>
</dbReference>
<dbReference type="PANTHER" id="PTHR43775:SF29">
    <property type="entry name" value="ASPERFURANONE POLYKETIDE SYNTHASE AFOG-RELATED"/>
    <property type="match status" value="1"/>
</dbReference>
<comment type="caution">
    <text evidence="7">Lacks conserved residue(s) required for the propagation of feature annotation.</text>
</comment>
<evidence type="ECO:0000313" key="13">
    <source>
        <dbReference type="Proteomes" id="UP000012174"/>
    </source>
</evidence>
<keyword evidence="13" id="KW-1185">Reference proteome</keyword>
<dbReference type="SUPFAM" id="SSF53335">
    <property type="entry name" value="S-adenosyl-L-methionine-dependent methyltransferases"/>
    <property type="match status" value="1"/>
</dbReference>
<dbReference type="GO" id="GO:0030639">
    <property type="term" value="P:polyketide biosynthetic process"/>
    <property type="evidence" value="ECO:0007669"/>
    <property type="project" value="UniProtKB-ARBA"/>
</dbReference>
<reference evidence="13" key="1">
    <citation type="journal article" date="2013" name="Genome Announc.">
        <title>Draft genome sequence of the grapevine dieback fungus Eutypa lata UCR-EL1.</title>
        <authorList>
            <person name="Blanco-Ulate B."/>
            <person name="Rolshausen P.E."/>
            <person name="Cantu D."/>
        </authorList>
    </citation>
    <scope>NUCLEOTIDE SEQUENCE [LARGE SCALE GENOMIC DNA]</scope>
    <source>
        <strain evidence="13">UCR-EL1</strain>
    </source>
</reference>
<dbReference type="InterPro" id="IPR014030">
    <property type="entry name" value="Ketoacyl_synth_N"/>
</dbReference>
<dbReference type="HOGENOM" id="CLU_000022_31_0_1"/>
<feature type="region of interest" description="N-terminal hotdog fold" evidence="7">
    <location>
        <begin position="824"/>
        <end position="960"/>
    </location>
</feature>
<dbReference type="InterPro" id="IPR020843">
    <property type="entry name" value="ER"/>
</dbReference>